<evidence type="ECO:0000313" key="4">
    <source>
        <dbReference type="EMBL" id="CKT03242.1"/>
    </source>
</evidence>
<sequence length="70" mass="7659">MILDSHRSSESFLCPISWAVLIPTPPSTPTDSATPSLPAQLKAPSKPSQLRFAAVNRYAPSTTLRYWNGM</sequence>
<evidence type="ECO:0000313" key="8">
    <source>
        <dbReference type="Proteomes" id="UP000050164"/>
    </source>
</evidence>
<proteinExistence type="predicted"/>
<evidence type="ECO:0000313" key="2">
    <source>
        <dbReference type="EMBL" id="CKR92589.1"/>
    </source>
</evidence>
<evidence type="ECO:0000313" key="5">
    <source>
        <dbReference type="Proteomes" id="UP000046680"/>
    </source>
</evidence>
<evidence type="ECO:0000313" key="3">
    <source>
        <dbReference type="EMBL" id="CKS21540.1"/>
    </source>
</evidence>
<organism evidence="3 6">
    <name type="scientific">Mycobacterium tuberculosis</name>
    <dbReference type="NCBI Taxonomy" id="1773"/>
    <lineage>
        <taxon>Bacteria</taxon>
        <taxon>Bacillati</taxon>
        <taxon>Actinomycetota</taxon>
        <taxon>Actinomycetes</taxon>
        <taxon>Mycobacteriales</taxon>
        <taxon>Mycobacteriaceae</taxon>
        <taxon>Mycobacterium</taxon>
        <taxon>Mycobacterium tuberculosis complex</taxon>
    </lineage>
</organism>
<reference evidence="5 6" key="1">
    <citation type="submission" date="2015-03" db="EMBL/GenBank/DDBJ databases">
        <authorList>
            <consortium name="Pathogen Informatics"/>
        </authorList>
    </citation>
    <scope>NUCLEOTIDE SEQUENCE [LARGE SCALE GENOMIC DNA]</scope>
    <source>
        <strain evidence="3 6">Bir 172</strain>
        <strain evidence="4 8">Bir 185</strain>
        <strain evidence="2 7">Bir 187</strain>
        <strain evidence="1 5">C09601061</strain>
    </source>
</reference>
<dbReference type="Proteomes" id="UP000049023">
    <property type="component" value="Unassembled WGS sequence"/>
</dbReference>
<dbReference type="EMBL" id="CNFU01000483">
    <property type="protein sequence ID" value="CKR92589.1"/>
    <property type="molecule type" value="Genomic_DNA"/>
</dbReference>
<gene>
    <name evidence="1" type="ORF">ERS007657_01305</name>
    <name evidence="3" type="ORF">ERS027646_01463</name>
    <name evidence="4" type="ORF">ERS027659_03876</name>
    <name evidence="2" type="ORF">ERS027661_02336</name>
</gene>
<evidence type="ECO:0000313" key="6">
    <source>
        <dbReference type="Proteomes" id="UP000048948"/>
    </source>
</evidence>
<protein>
    <submittedName>
        <fullName evidence="3">Uncharacterized protein</fullName>
    </submittedName>
</protein>
<evidence type="ECO:0000313" key="7">
    <source>
        <dbReference type="Proteomes" id="UP000049023"/>
    </source>
</evidence>
<accession>A0A655A4G4</accession>
<dbReference type="EMBL" id="CNFT01001225">
    <property type="protein sequence ID" value="CKT03242.1"/>
    <property type="molecule type" value="Genomic_DNA"/>
</dbReference>
<dbReference type="Proteomes" id="UP000050164">
    <property type="component" value="Unassembled WGS sequence"/>
</dbReference>
<name>A0A655A4G4_MYCTX</name>
<dbReference type="EMBL" id="CGCX01000388">
    <property type="protein sequence ID" value="CFR74775.1"/>
    <property type="molecule type" value="Genomic_DNA"/>
</dbReference>
<dbReference type="Proteomes" id="UP000046680">
    <property type="component" value="Unassembled WGS sequence"/>
</dbReference>
<dbReference type="EMBL" id="CNGE01000214">
    <property type="protein sequence ID" value="CKS21540.1"/>
    <property type="molecule type" value="Genomic_DNA"/>
</dbReference>
<dbReference type="Proteomes" id="UP000048948">
    <property type="component" value="Unassembled WGS sequence"/>
</dbReference>
<dbReference type="AlphaFoldDB" id="A0A655A4G4"/>
<evidence type="ECO:0000313" key="1">
    <source>
        <dbReference type="EMBL" id="CFR74775.1"/>
    </source>
</evidence>